<keyword evidence="4" id="KW-1185">Reference proteome</keyword>
<dbReference type="OrthoDB" id="9774724at2"/>
<dbReference type="InterPro" id="IPR058240">
    <property type="entry name" value="rSAM_sf"/>
</dbReference>
<evidence type="ECO:0000313" key="4">
    <source>
        <dbReference type="Proteomes" id="UP000184251"/>
    </source>
</evidence>
<protein>
    <submittedName>
        <fullName evidence="3">Putative radical SAM enzyme, TIGR03279 family</fullName>
    </submittedName>
</protein>
<dbReference type="InterPro" id="IPR045375">
    <property type="entry name" value="Put_radical_SAM-like_N"/>
</dbReference>
<feature type="domain" description="Putative radical SAM N-terminal" evidence="2">
    <location>
        <begin position="67"/>
        <end position="217"/>
    </location>
</feature>
<dbReference type="RefSeq" id="WP_073269052.1">
    <property type="nucleotide sequence ID" value="NZ_FQTU01000001.1"/>
</dbReference>
<gene>
    <name evidence="3" type="ORF">SAMN02746064_00040</name>
</gene>
<dbReference type="InterPro" id="IPR036034">
    <property type="entry name" value="PDZ_sf"/>
</dbReference>
<sequence>MKEIKISDIEHNSIAEEMDIEKGDTLLSINGKLPKDIFEYYYLINDEEIIIEIKKASGEVWELEIEKDMDEALGIVFEKGLLDEPKSCNNKCVFCFIDQLPKGMRSTLYFKDDDTRLSFMHGNYVTLTNMKDEEIQRIIDYRIQPINISVHTTDPELRREMLNNKNAGRILELIEKFASYGMTMNAQIVLCPEINDGENLKKTLKDLSGFFPQVQTVSVVPVGITRYREKLSNLRQFTVEECKTVLETIEETRKTMIETWNTGFVFPSDEFFLRAGADLPQPVYYEEFTQLENGVGMLSLFKEQFITALNDLDIDQEKTKKISVVTAELAYPHMVELTQRIMEKVPGLEVRVHMIKNDFFGEKITVTGLVTGKDLLAQLKVSDCHSVVLIPENMLKQDEEIFLDDVTLTDAKEVLNVEMFSVKIDGRKFIEKLME</sequence>
<feature type="domain" description="DUF512" evidence="1">
    <location>
        <begin position="220"/>
        <end position="422"/>
    </location>
</feature>
<accession>A0A1M4S4F6</accession>
<dbReference type="Pfam" id="PF04459">
    <property type="entry name" value="DUF512"/>
    <property type="match status" value="1"/>
</dbReference>
<evidence type="ECO:0000259" key="2">
    <source>
        <dbReference type="Pfam" id="PF19238"/>
    </source>
</evidence>
<dbReference type="STRING" id="1120975.SAMN02746064_00040"/>
<reference evidence="3 4" key="1">
    <citation type="submission" date="2016-11" db="EMBL/GenBank/DDBJ databases">
        <authorList>
            <person name="Jaros S."/>
            <person name="Januszkiewicz K."/>
            <person name="Wedrychowicz H."/>
        </authorList>
    </citation>
    <scope>NUCLEOTIDE SEQUENCE [LARGE SCALE GENOMIC DNA]</scope>
    <source>
        <strain evidence="3 4">DSM 14828</strain>
    </source>
</reference>
<dbReference type="SUPFAM" id="SSF102114">
    <property type="entry name" value="Radical SAM enzymes"/>
    <property type="match status" value="1"/>
</dbReference>
<dbReference type="EMBL" id="FQTU01000001">
    <property type="protein sequence ID" value="SHE27102.1"/>
    <property type="molecule type" value="Genomic_DNA"/>
</dbReference>
<organism evidence="3 4">
    <name type="scientific">Alkalibacter saccharofermentans DSM 14828</name>
    <dbReference type="NCBI Taxonomy" id="1120975"/>
    <lineage>
        <taxon>Bacteria</taxon>
        <taxon>Bacillati</taxon>
        <taxon>Bacillota</taxon>
        <taxon>Clostridia</taxon>
        <taxon>Eubacteriales</taxon>
        <taxon>Eubacteriaceae</taxon>
        <taxon>Alkalibacter</taxon>
    </lineage>
</organism>
<name>A0A1M4S4F6_9FIRM</name>
<dbReference type="SUPFAM" id="SSF50156">
    <property type="entry name" value="PDZ domain-like"/>
    <property type="match status" value="1"/>
</dbReference>
<dbReference type="AlphaFoldDB" id="A0A1M4S4F6"/>
<dbReference type="InterPro" id="IPR013785">
    <property type="entry name" value="Aldolase_TIM"/>
</dbReference>
<dbReference type="InterPro" id="IPR007549">
    <property type="entry name" value="DUF512"/>
</dbReference>
<evidence type="ECO:0000313" key="3">
    <source>
        <dbReference type="EMBL" id="SHE27102.1"/>
    </source>
</evidence>
<dbReference type="Pfam" id="PF19238">
    <property type="entry name" value="Radical_SAM_2"/>
    <property type="match status" value="1"/>
</dbReference>
<proteinExistence type="predicted"/>
<dbReference type="Proteomes" id="UP000184251">
    <property type="component" value="Unassembled WGS sequence"/>
</dbReference>
<evidence type="ECO:0000259" key="1">
    <source>
        <dbReference type="Pfam" id="PF04459"/>
    </source>
</evidence>
<dbReference type="Gene3D" id="3.20.20.70">
    <property type="entry name" value="Aldolase class I"/>
    <property type="match status" value="1"/>
</dbReference>